<dbReference type="AlphaFoldDB" id="A0AAW1Y0I3"/>
<feature type="transmembrane region" description="Helical" evidence="1">
    <location>
        <begin position="6"/>
        <end position="24"/>
    </location>
</feature>
<keyword evidence="1" id="KW-0812">Transmembrane</keyword>
<name>A0AAW1Y0I3_RUBAR</name>
<dbReference type="Proteomes" id="UP001457282">
    <property type="component" value="Unassembled WGS sequence"/>
</dbReference>
<sequence>MAAGLVVGISGLGSCSLVAIFLFISNPARGALNGGIVAALNKAHGWARVNDGVGLGLWYGDYGYLIGAEAMGD</sequence>
<evidence type="ECO:0000313" key="3">
    <source>
        <dbReference type="Proteomes" id="UP001457282"/>
    </source>
</evidence>
<protein>
    <submittedName>
        <fullName evidence="2">Uncharacterized protein</fullName>
    </submittedName>
</protein>
<keyword evidence="1" id="KW-0472">Membrane</keyword>
<dbReference type="EMBL" id="JBEDUW010000002">
    <property type="protein sequence ID" value="KAK9942412.1"/>
    <property type="molecule type" value="Genomic_DNA"/>
</dbReference>
<organism evidence="2 3">
    <name type="scientific">Rubus argutus</name>
    <name type="common">Southern blackberry</name>
    <dbReference type="NCBI Taxonomy" id="59490"/>
    <lineage>
        <taxon>Eukaryota</taxon>
        <taxon>Viridiplantae</taxon>
        <taxon>Streptophyta</taxon>
        <taxon>Embryophyta</taxon>
        <taxon>Tracheophyta</taxon>
        <taxon>Spermatophyta</taxon>
        <taxon>Magnoliopsida</taxon>
        <taxon>eudicotyledons</taxon>
        <taxon>Gunneridae</taxon>
        <taxon>Pentapetalae</taxon>
        <taxon>rosids</taxon>
        <taxon>fabids</taxon>
        <taxon>Rosales</taxon>
        <taxon>Rosaceae</taxon>
        <taxon>Rosoideae</taxon>
        <taxon>Rosoideae incertae sedis</taxon>
        <taxon>Rubus</taxon>
    </lineage>
</organism>
<gene>
    <name evidence="2" type="ORF">M0R45_008079</name>
</gene>
<evidence type="ECO:0000313" key="2">
    <source>
        <dbReference type="EMBL" id="KAK9942412.1"/>
    </source>
</evidence>
<keyword evidence="3" id="KW-1185">Reference proteome</keyword>
<keyword evidence="1" id="KW-1133">Transmembrane helix</keyword>
<evidence type="ECO:0000256" key="1">
    <source>
        <dbReference type="SAM" id="Phobius"/>
    </source>
</evidence>
<accession>A0AAW1Y0I3</accession>
<comment type="caution">
    <text evidence="2">The sequence shown here is derived from an EMBL/GenBank/DDBJ whole genome shotgun (WGS) entry which is preliminary data.</text>
</comment>
<proteinExistence type="predicted"/>
<reference evidence="2 3" key="1">
    <citation type="journal article" date="2023" name="G3 (Bethesda)">
        <title>A chromosome-length genome assembly and annotation of blackberry (Rubus argutus, cv. 'Hillquist').</title>
        <authorList>
            <person name="Bruna T."/>
            <person name="Aryal R."/>
            <person name="Dudchenko O."/>
            <person name="Sargent D.J."/>
            <person name="Mead D."/>
            <person name="Buti M."/>
            <person name="Cavallini A."/>
            <person name="Hytonen T."/>
            <person name="Andres J."/>
            <person name="Pham M."/>
            <person name="Weisz D."/>
            <person name="Mascagni F."/>
            <person name="Usai G."/>
            <person name="Natali L."/>
            <person name="Bassil N."/>
            <person name="Fernandez G.E."/>
            <person name="Lomsadze A."/>
            <person name="Armour M."/>
            <person name="Olukolu B."/>
            <person name="Poorten T."/>
            <person name="Britton C."/>
            <person name="Davik J."/>
            <person name="Ashrafi H."/>
            <person name="Aiden E.L."/>
            <person name="Borodovsky M."/>
            <person name="Worthington M."/>
        </authorList>
    </citation>
    <scope>NUCLEOTIDE SEQUENCE [LARGE SCALE GENOMIC DNA]</scope>
    <source>
        <strain evidence="2">PI 553951</strain>
    </source>
</reference>